<dbReference type="EMBL" id="JBBNAG010000002">
    <property type="protein sequence ID" value="KAK9157097.1"/>
    <property type="molecule type" value="Genomic_DNA"/>
</dbReference>
<name>A0AAP0KSX0_9MAGN</name>
<evidence type="ECO:0000256" key="1">
    <source>
        <dbReference type="SAM" id="MobiDB-lite"/>
    </source>
</evidence>
<keyword evidence="3" id="KW-1185">Reference proteome</keyword>
<protein>
    <submittedName>
        <fullName evidence="2">Uncharacterized protein</fullName>
    </submittedName>
</protein>
<sequence length="71" mass="7792">MTRRYWPVSEISPHCSQLRGSSHLDSTRTLVPQTALPARSPPYDPQQKMSLATRRGHSPCCGSLRSVSGLG</sequence>
<proteinExistence type="predicted"/>
<reference evidence="2 3" key="1">
    <citation type="submission" date="2024-01" db="EMBL/GenBank/DDBJ databases">
        <title>Genome assemblies of Stephania.</title>
        <authorList>
            <person name="Yang L."/>
        </authorList>
    </citation>
    <scope>NUCLEOTIDE SEQUENCE [LARGE SCALE GENOMIC DNA]</scope>
    <source>
        <strain evidence="2">JXDWG</strain>
        <tissue evidence="2">Leaf</tissue>
    </source>
</reference>
<organism evidence="2 3">
    <name type="scientific">Stephania cephalantha</name>
    <dbReference type="NCBI Taxonomy" id="152367"/>
    <lineage>
        <taxon>Eukaryota</taxon>
        <taxon>Viridiplantae</taxon>
        <taxon>Streptophyta</taxon>
        <taxon>Embryophyta</taxon>
        <taxon>Tracheophyta</taxon>
        <taxon>Spermatophyta</taxon>
        <taxon>Magnoliopsida</taxon>
        <taxon>Ranunculales</taxon>
        <taxon>Menispermaceae</taxon>
        <taxon>Menispermoideae</taxon>
        <taxon>Cissampelideae</taxon>
        <taxon>Stephania</taxon>
    </lineage>
</organism>
<evidence type="ECO:0000313" key="3">
    <source>
        <dbReference type="Proteomes" id="UP001419268"/>
    </source>
</evidence>
<feature type="region of interest" description="Disordered" evidence="1">
    <location>
        <begin position="35"/>
        <end position="58"/>
    </location>
</feature>
<gene>
    <name evidence="2" type="ORF">Scep_003671</name>
</gene>
<dbReference type="Proteomes" id="UP001419268">
    <property type="component" value="Unassembled WGS sequence"/>
</dbReference>
<evidence type="ECO:0000313" key="2">
    <source>
        <dbReference type="EMBL" id="KAK9157097.1"/>
    </source>
</evidence>
<dbReference type="AlphaFoldDB" id="A0AAP0KSX0"/>
<accession>A0AAP0KSX0</accession>
<comment type="caution">
    <text evidence="2">The sequence shown here is derived from an EMBL/GenBank/DDBJ whole genome shotgun (WGS) entry which is preliminary data.</text>
</comment>